<dbReference type="PANTHER" id="PTHR11815:SF10">
    <property type="entry name" value="SUCCINATE--COA LIGASE [GDP-FORMING] SUBUNIT BETA, MITOCHONDRIAL"/>
    <property type="match status" value="1"/>
</dbReference>
<accession>X1TWB8</accession>
<keyword evidence="5" id="KW-0460">Magnesium</keyword>
<evidence type="ECO:0000256" key="1">
    <source>
        <dbReference type="ARBA" id="ARBA00001946"/>
    </source>
</evidence>
<dbReference type="InterPro" id="IPR017866">
    <property type="entry name" value="Succ-CoA_synthase_bsu_CS"/>
</dbReference>
<feature type="non-terminal residue" evidence="7">
    <location>
        <position position="257"/>
    </location>
</feature>
<dbReference type="GO" id="GO:0005829">
    <property type="term" value="C:cytosol"/>
    <property type="evidence" value="ECO:0007669"/>
    <property type="project" value="TreeGrafter"/>
</dbReference>
<feature type="domain" description="ATP-grasp fold succinyl-CoA synthetase-type" evidence="6">
    <location>
        <begin position="2"/>
        <end position="174"/>
    </location>
</feature>
<dbReference type="GO" id="GO:0006099">
    <property type="term" value="P:tricarboxylic acid cycle"/>
    <property type="evidence" value="ECO:0007669"/>
    <property type="project" value="TreeGrafter"/>
</dbReference>
<evidence type="ECO:0000256" key="2">
    <source>
        <dbReference type="ARBA" id="ARBA00022598"/>
    </source>
</evidence>
<sequence length="257" mass="27056">DEAAAVAADLGGPVAVKAQIHAGGRGKGGGIKLADTPDQTRQVADQIIGMQLVTHQTGPEGRLVKRVLVEEQLQVDRELYLGIVIDNSIGFPLVMASDAGGVDIEEVAAKTPERIHRVPVDPSIGFQPYQGREIALALGLGGDLMRPAVQAMSALYRAFAENDCSLAEINPLVVTADARLLAADAKLNFDDSALYRHKEVAALRDPDEEDPLEVRAQEMGINNYVKLSGNIGCVVNGAGLAMSTMDAIKLAGGDPAN</sequence>
<dbReference type="EMBL" id="BARW01026808">
    <property type="protein sequence ID" value="GAJ09529.1"/>
    <property type="molecule type" value="Genomic_DNA"/>
</dbReference>
<reference evidence="7" key="1">
    <citation type="journal article" date="2014" name="Front. Microbiol.">
        <title>High frequency of phylogenetically diverse reductive dehalogenase-homologous genes in deep subseafloor sedimentary metagenomes.</title>
        <authorList>
            <person name="Kawai M."/>
            <person name="Futagami T."/>
            <person name="Toyoda A."/>
            <person name="Takaki Y."/>
            <person name="Nishi S."/>
            <person name="Hori S."/>
            <person name="Arai W."/>
            <person name="Tsubouchi T."/>
            <person name="Morono Y."/>
            <person name="Uchiyama I."/>
            <person name="Ito T."/>
            <person name="Fujiyama A."/>
            <person name="Inagaki F."/>
            <person name="Takami H."/>
        </authorList>
    </citation>
    <scope>NUCLEOTIDE SEQUENCE</scope>
    <source>
        <strain evidence="7">Expedition CK06-06</strain>
    </source>
</reference>
<dbReference type="FunFam" id="3.30.1490.20:FF:000002">
    <property type="entry name" value="Succinate--CoA ligase [ADP-forming] subunit beta"/>
    <property type="match status" value="1"/>
</dbReference>
<dbReference type="Gene3D" id="3.40.50.261">
    <property type="entry name" value="Succinyl-CoA synthetase domains"/>
    <property type="match status" value="1"/>
</dbReference>
<dbReference type="PANTHER" id="PTHR11815">
    <property type="entry name" value="SUCCINYL-COA SYNTHETASE BETA CHAIN"/>
    <property type="match status" value="1"/>
</dbReference>
<gene>
    <name evidence="7" type="ORF">S12H4_43646</name>
</gene>
<dbReference type="InterPro" id="IPR016102">
    <property type="entry name" value="Succinyl-CoA_synth-like"/>
</dbReference>
<dbReference type="GO" id="GO:0004775">
    <property type="term" value="F:succinate-CoA ligase (ADP-forming) activity"/>
    <property type="evidence" value="ECO:0007669"/>
    <property type="project" value="TreeGrafter"/>
</dbReference>
<dbReference type="GO" id="GO:0005524">
    <property type="term" value="F:ATP binding"/>
    <property type="evidence" value="ECO:0007669"/>
    <property type="project" value="InterPro"/>
</dbReference>
<keyword evidence="2" id="KW-0436">Ligase</keyword>
<feature type="non-terminal residue" evidence="7">
    <location>
        <position position="1"/>
    </location>
</feature>
<dbReference type="SUPFAM" id="SSF56059">
    <property type="entry name" value="Glutathione synthetase ATP-binding domain-like"/>
    <property type="match status" value="1"/>
</dbReference>
<keyword evidence="3" id="KW-0479">Metal-binding</keyword>
<dbReference type="GO" id="GO:0006104">
    <property type="term" value="P:succinyl-CoA metabolic process"/>
    <property type="evidence" value="ECO:0007669"/>
    <property type="project" value="TreeGrafter"/>
</dbReference>
<evidence type="ECO:0000313" key="7">
    <source>
        <dbReference type="EMBL" id="GAJ09529.1"/>
    </source>
</evidence>
<proteinExistence type="predicted"/>
<comment type="cofactor">
    <cofactor evidence="1">
        <name>Mg(2+)</name>
        <dbReference type="ChEBI" id="CHEBI:18420"/>
    </cofactor>
</comment>
<dbReference type="InterPro" id="IPR013650">
    <property type="entry name" value="ATP-grasp_succ-CoA_synth-type"/>
</dbReference>
<dbReference type="SUPFAM" id="SSF52210">
    <property type="entry name" value="Succinyl-CoA synthetase domains"/>
    <property type="match status" value="1"/>
</dbReference>
<organism evidence="7">
    <name type="scientific">marine sediment metagenome</name>
    <dbReference type="NCBI Taxonomy" id="412755"/>
    <lineage>
        <taxon>unclassified sequences</taxon>
        <taxon>metagenomes</taxon>
        <taxon>ecological metagenomes</taxon>
    </lineage>
</organism>
<dbReference type="Gene3D" id="3.30.470.20">
    <property type="entry name" value="ATP-grasp fold, B domain"/>
    <property type="match status" value="1"/>
</dbReference>
<dbReference type="AlphaFoldDB" id="X1TWB8"/>
<dbReference type="FunFam" id="3.30.470.20:FF:000002">
    <property type="entry name" value="Succinate--CoA ligase [ADP-forming] subunit beta"/>
    <property type="match status" value="1"/>
</dbReference>
<evidence type="ECO:0000259" key="6">
    <source>
        <dbReference type="Pfam" id="PF08442"/>
    </source>
</evidence>
<evidence type="ECO:0000256" key="5">
    <source>
        <dbReference type="ARBA" id="ARBA00022842"/>
    </source>
</evidence>
<dbReference type="GO" id="GO:0042709">
    <property type="term" value="C:succinate-CoA ligase complex"/>
    <property type="evidence" value="ECO:0007669"/>
    <property type="project" value="TreeGrafter"/>
</dbReference>
<comment type="caution">
    <text evidence="7">The sequence shown here is derived from an EMBL/GenBank/DDBJ whole genome shotgun (WGS) entry which is preliminary data.</text>
</comment>
<dbReference type="InterPro" id="IPR013815">
    <property type="entry name" value="ATP_grasp_subdomain_1"/>
</dbReference>
<dbReference type="PROSITE" id="PS01217">
    <property type="entry name" value="SUCCINYL_COA_LIG_3"/>
    <property type="match status" value="1"/>
</dbReference>
<evidence type="ECO:0000256" key="4">
    <source>
        <dbReference type="ARBA" id="ARBA00022741"/>
    </source>
</evidence>
<dbReference type="GO" id="GO:0046872">
    <property type="term" value="F:metal ion binding"/>
    <property type="evidence" value="ECO:0007669"/>
    <property type="project" value="UniProtKB-KW"/>
</dbReference>
<protein>
    <recommendedName>
        <fullName evidence="6">ATP-grasp fold succinyl-CoA synthetase-type domain-containing protein</fullName>
    </recommendedName>
</protein>
<keyword evidence="4" id="KW-0547">Nucleotide-binding</keyword>
<evidence type="ECO:0000256" key="3">
    <source>
        <dbReference type="ARBA" id="ARBA00022723"/>
    </source>
</evidence>
<dbReference type="Gene3D" id="3.30.1490.20">
    <property type="entry name" value="ATP-grasp fold, A domain"/>
    <property type="match status" value="1"/>
</dbReference>
<dbReference type="Pfam" id="PF08442">
    <property type="entry name" value="ATP-grasp_2"/>
    <property type="match status" value="1"/>
</dbReference>
<name>X1TWB8_9ZZZZ</name>